<feature type="compositionally biased region" description="Basic and acidic residues" evidence="1">
    <location>
        <begin position="161"/>
        <end position="174"/>
    </location>
</feature>
<feature type="non-terminal residue" evidence="2">
    <location>
        <position position="174"/>
    </location>
</feature>
<sequence length="174" mass="19560">EETTQAIQEEPAKESEERSTSRSEEQITKAEEEPALRTDIEHDERQTIKEISPVVETITEEHEVPTEDTVKEADRISSEALTDAVREIIATPLTKQGRRSAPVVEEKTEKIQEVPAIGSDQSSTAAFEQQVTKEQEESILRKAIEQDEKETVNEVSSSVTEHVEETTTKEQEVS</sequence>
<comment type="caution">
    <text evidence="2">The sequence shown here is derived from an EMBL/GenBank/DDBJ whole genome shotgun (WGS) entry which is preliminary data.</text>
</comment>
<evidence type="ECO:0000313" key="3">
    <source>
        <dbReference type="Proteomes" id="UP000663881"/>
    </source>
</evidence>
<gene>
    <name evidence="2" type="ORF">OKA104_LOCUS51959</name>
</gene>
<evidence type="ECO:0000256" key="1">
    <source>
        <dbReference type="SAM" id="MobiDB-lite"/>
    </source>
</evidence>
<organism evidence="2 3">
    <name type="scientific">Adineta steineri</name>
    <dbReference type="NCBI Taxonomy" id="433720"/>
    <lineage>
        <taxon>Eukaryota</taxon>
        <taxon>Metazoa</taxon>
        <taxon>Spiralia</taxon>
        <taxon>Gnathifera</taxon>
        <taxon>Rotifera</taxon>
        <taxon>Eurotatoria</taxon>
        <taxon>Bdelloidea</taxon>
        <taxon>Adinetida</taxon>
        <taxon>Adinetidae</taxon>
        <taxon>Adineta</taxon>
    </lineage>
</organism>
<accession>A0A820PVP8</accession>
<feature type="region of interest" description="Disordered" evidence="1">
    <location>
        <begin position="145"/>
        <end position="174"/>
    </location>
</feature>
<dbReference type="AlphaFoldDB" id="A0A820PVP8"/>
<protein>
    <submittedName>
        <fullName evidence="2">Uncharacterized protein</fullName>
    </submittedName>
</protein>
<name>A0A820PVP8_9BILA</name>
<feature type="non-terminal residue" evidence="2">
    <location>
        <position position="1"/>
    </location>
</feature>
<proteinExistence type="predicted"/>
<evidence type="ECO:0000313" key="2">
    <source>
        <dbReference type="EMBL" id="CAF4411219.1"/>
    </source>
</evidence>
<reference evidence="2" key="1">
    <citation type="submission" date="2021-02" db="EMBL/GenBank/DDBJ databases">
        <authorList>
            <person name="Nowell W R."/>
        </authorList>
    </citation>
    <scope>NUCLEOTIDE SEQUENCE</scope>
</reference>
<feature type="compositionally biased region" description="Basic and acidic residues" evidence="1">
    <location>
        <begin position="10"/>
        <end position="47"/>
    </location>
</feature>
<feature type="region of interest" description="Disordered" evidence="1">
    <location>
        <begin position="1"/>
        <end position="47"/>
    </location>
</feature>
<dbReference type="Proteomes" id="UP000663881">
    <property type="component" value="Unassembled WGS sequence"/>
</dbReference>
<dbReference type="EMBL" id="CAJOAY010029188">
    <property type="protein sequence ID" value="CAF4411219.1"/>
    <property type="molecule type" value="Genomic_DNA"/>
</dbReference>